<accession>X0RYD8</accession>
<gene>
    <name evidence="1" type="ORF">S01H1_13183</name>
</gene>
<protein>
    <submittedName>
        <fullName evidence="1">Uncharacterized protein</fullName>
    </submittedName>
</protein>
<sequence length="407" mass="41151">MKKWIIALIILGVGKGLCAQPGPIQPIITNLTQFVNQTAWRIFYSNADGDIVELALGANATVLTSSGASSAPAWGAAGAGDITSIWDDLTGAVTQPVIGSGEFLDGGTATSDAAGEGILLPRAADVSAATAEGQISWDTDNDLLYVGDGAAAKSIAGSFDSTAVDATTWSDGSNATNAWTFDVSGTDHTMTAGNGVMTFGDSVTITDALTISEGKLADSTIVSADIKDGEIALADIYALGDGEIIIGDGAAAPVALDVGSSTAITILGTVATGVWQGTAVDHERGGLEADVSGYSGLIAIASGSTAEIDDLDELEGQLADVTRIVTEAVMPVASADPDVDAAGELSIDTDGANEPNDVVLRSIDGGNTPLQIALCQQQKSFQATIITPNDLANATRDACPIWSNETG</sequence>
<dbReference type="EMBL" id="BARS01006797">
    <property type="protein sequence ID" value="GAF73849.1"/>
    <property type="molecule type" value="Genomic_DNA"/>
</dbReference>
<feature type="non-terminal residue" evidence="1">
    <location>
        <position position="407"/>
    </location>
</feature>
<comment type="caution">
    <text evidence="1">The sequence shown here is derived from an EMBL/GenBank/DDBJ whole genome shotgun (WGS) entry which is preliminary data.</text>
</comment>
<proteinExistence type="predicted"/>
<evidence type="ECO:0000313" key="1">
    <source>
        <dbReference type="EMBL" id="GAF73849.1"/>
    </source>
</evidence>
<name>X0RYD8_9ZZZZ</name>
<dbReference type="AlphaFoldDB" id="X0RYD8"/>
<organism evidence="1">
    <name type="scientific">marine sediment metagenome</name>
    <dbReference type="NCBI Taxonomy" id="412755"/>
    <lineage>
        <taxon>unclassified sequences</taxon>
        <taxon>metagenomes</taxon>
        <taxon>ecological metagenomes</taxon>
    </lineage>
</organism>
<reference evidence="1" key="1">
    <citation type="journal article" date="2014" name="Front. Microbiol.">
        <title>High frequency of phylogenetically diverse reductive dehalogenase-homologous genes in deep subseafloor sedimentary metagenomes.</title>
        <authorList>
            <person name="Kawai M."/>
            <person name="Futagami T."/>
            <person name="Toyoda A."/>
            <person name="Takaki Y."/>
            <person name="Nishi S."/>
            <person name="Hori S."/>
            <person name="Arai W."/>
            <person name="Tsubouchi T."/>
            <person name="Morono Y."/>
            <person name="Uchiyama I."/>
            <person name="Ito T."/>
            <person name="Fujiyama A."/>
            <person name="Inagaki F."/>
            <person name="Takami H."/>
        </authorList>
    </citation>
    <scope>NUCLEOTIDE SEQUENCE</scope>
    <source>
        <strain evidence="1">Expedition CK06-06</strain>
    </source>
</reference>